<evidence type="ECO:0000313" key="18">
    <source>
        <dbReference type="Proteomes" id="UP000759131"/>
    </source>
</evidence>
<dbReference type="InterPro" id="IPR000033">
    <property type="entry name" value="LDLR_classB_rpt"/>
</dbReference>
<dbReference type="InterPro" id="IPR023415">
    <property type="entry name" value="LDLR_class-A_CS"/>
</dbReference>
<evidence type="ECO:0000256" key="6">
    <source>
        <dbReference type="ARBA" id="ARBA00022989"/>
    </source>
</evidence>
<dbReference type="PROSITE" id="PS01186">
    <property type="entry name" value="EGF_2"/>
    <property type="match status" value="4"/>
</dbReference>
<dbReference type="InterPro" id="IPR011042">
    <property type="entry name" value="6-blade_b-propeller_TolB-like"/>
</dbReference>
<dbReference type="CDD" id="cd00112">
    <property type="entry name" value="LDLa"/>
    <property type="match status" value="1"/>
</dbReference>
<feature type="disulfide bond" evidence="11">
    <location>
        <begin position="529"/>
        <end position="538"/>
    </location>
</feature>
<feature type="domain" description="EGF-like" evidence="16">
    <location>
        <begin position="504"/>
        <end position="539"/>
    </location>
</feature>
<protein>
    <recommendedName>
        <fullName evidence="16">EGF-like domain-containing protein</fullName>
    </recommendedName>
</protein>
<evidence type="ECO:0000256" key="2">
    <source>
        <dbReference type="ARBA" id="ARBA00022536"/>
    </source>
</evidence>
<evidence type="ECO:0000256" key="13">
    <source>
        <dbReference type="PROSITE-ProRule" id="PRU00461"/>
    </source>
</evidence>
<keyword evidence="2 11" id="KW-0245">EGF-like domain</keyword>
<dbReference type="InterPro" id="IPR002172">
    <property type="entry name" value="LDrepeatLR_classA_rpt"/>
</dbReference>
<dbReference type="InterPro" id="IPR001881">
    <property type="entry name" value="EGF-like_Ca-bd_dom"/>
</dbReference>
<evidence type="ECO:0000313" key="17">
    <source>
        <dbReference type="EMBL" id="CAD7625157.1"/>
    </source>
</evidence>
<dbReference type="Proteomes" id="UP000759131">
    <property type="component" value="Unassembled WGS sequence"/>
</dbReference>
<evidence type="ECO:0000256" key="3">
    <source>
        <dbReference type="ARBA" id="ARBA00022583"/>
    </source>
</evidence>
<feature type="domain" description="EGF-like" evidence="16">
    <location>
        <begin position="610"/>
        <end position="645"/>
    </location>
</feature>
<feature type="compositionally biased region" description="Basic and acidic residues" evidence="14">
    <location>
        <begin position="885"/>
        <end position="900"/>
    </location>
</feature>
<dbReference type="GO" id="GO:0043235">
    <property type="term" value="C:receptor complex"/>
    <property type="evidence" value="ECO:0007669"/>
    <property type="project" value="TreeGrafter"/>
</dbReference>
<feature type="disulfide bond" evidence="11">
    <location>
        <begin position="671"/>
        <end position="680"/>
    </location>
</feature>
<dbReference type="GO" id="GO:0005509">
    <property type="term" value="F:calcium ion binding"/>
    <property type="evidence" value="ECO:0007669"/>
    <property type="project" value="InterPro"/>
</dbReference>
<reference evidence="17" key="1">
    <citation type="submission" date="2020-11" db="EMBL/GenBank/DDBJ databases">
        <authorList>
            <person name="Tran Van P."/>
        </authorList>
    </citation>
    <scope>NUCLEOTIDE SEQUENCE</scope>
</reference>
<dbReference type="GO" id="GO:0005886">
    <property type="term" value="C:plasma membrane"/>
    <property type="evidence" value="ECO:0007669"/>
    <property type="project" value="TreeGrafter"/>
</dbReference>
<dbReference type="Gene3D" id="4.10.400.10">
    <property type="entry name" value="Low-density Lipoprotein Receptor"/>
    <property type="match status" value="1"/>
</dbReference>
<dbReference type="SMART" id="SM00179">
    <property type="entry name" value="EGF_CA"/>
    <property type="match status" value="2"/>
</dbReference>
<organism evidence="17">
    <name type="scientific">Medioppia subpectinata</name>
    <dbReference type="NCBI Taxonomy" id="1979941"/>
    <lineage>
        <taxon>Eukaryota</taxon>
        <taxon>Metazoa</taxon>
        <taxon>Ecdysozoa</taxon>
        <taxon>Arthropoda</taxon>
        <taxon>Chelicerata</taxon>
        <taxon>Arachnida</taxon>
        <taxon>Acari</taxon>
        <taxon>Acariformes</taxon>
        <taxon>Sarcoptiformes</taxon>
        <taxon>Oribatida</taxon>
        <taxon>Brachypylina</taxon>
        <taxon>Oppioidea</taxon>
        <taxon>Oppiidae</taxon>
        <taxon>Medioppia</taxon>
    </lineage>
</organism>
<feature type="domain" description="EGF-like" evidence="16">
    <location>
        <begin position="684"/>
        <end position="719"/>
    </location>
</feature>
<evidence type="ECO:0000256" key="11">
    <source>
        <dbReference type="PROSITE-ProRule" id="PRU00076"/>
    </source>
</evidence>
<evidence type="ECO:0000259" key="16">
    <source>
        <dbReference type="PROSITE" id="PS50026"/>
    </source>
</evidence>
<gene>
    <name evidence="17" type="ORF">OSB1V03_LOCUS5593</name>
</gene>
<dbReference type="InterPro" id="IPR036055">
    <property type="entry name" value="LDL_receptor-like_sf"/>
</dbReference>
<feature type="disulfide bond" evidence="11">
    <location>
        <begin position="448"/>
        <end position="457"/>
    </location>
</feature>
<keyword evidence="8 11" id="KW-1015">Disulfide bond</keyword>
<evidence type="ECO:0000256" key="14">
    <source>
        <dbReference type="SAM" id="MobiDB-lite"/>
    </source>
</evidence>
<keyword evidence="9" id="KW-0675">Receptor</keyword>
<evidence type="ECO:0000256" key="8">
    <source>
        <dbReference type="ARBA" id="ARBA00023157"/>
    </source>
</evidence>
<dbReference type="Pfam" id="PF00008">
    <property type="entry name" value="EGF"/>
    <property type="match status" value="2"/>
</dbReference>
<dbReference type="EMBL" id="CAJPIZ010002853">
    <property type="protein sequence ID" value="CAG2105587.1"/>
    <property type="molecule type" value="Genomic_DNA"/>
</dbReference>
<dbReference type="GO" id="GO:0006897">
    <property type="term" value="P:endocytosis"/>
    <property type="evidence" value="ECO:0007669"/>
    <property type="project" value="UniProtKB-KW"/>
</dbReference>
<feature type="region of interest" description="Disordered" evidence="14">
    <location>
        <begin position="876"/>
        <end position="900"/>
    </location>
</feature>
<feature type="domain" description="EGF-like" evidence="16">
    <location>
        <begin position="722"/>
        <end position="760"/>
    </location>
</feature>
<evidence type="ECO:0000256" key="7">
    <source>
        <dbReference type="ARBA" id="ARBA00023136"/>
    </source>
</evidence>
<feature type="disulfide bond" evidence="11">
    <location>
        <begin position="709"/>
        <end position="718"/>
    </location>
</feature>
<feature type="disulfide bond" evidence="12">
    <location>
        <begin position="28"/>
        <end position="40"/>
    </location>
</feature>
<dbReference type="PROSITE" id="PS01209">
    <property type="entry name" value="LDLRA_1"/>
    <property type="match status" value="1"/>
</dbReference>
<feature type="domain" description="EGF-like" evidence="16">
    <location>
        <begin position="646"/>
        <end position="681"/>
    </location>
</feature>
<keyword evidence="7 15" id="KW-0472">Membrane</keyword>
<feature type="disulfide bond" evidence="11">
    <location>
        <begin position="508"/>
        <end position="518"/>
    </location>
</feature>
<dbReference type="PROSITE" id="PS00022">
    <property type="entry name" value="EGF_1"/>
    <property type="match status" value="7"/>
</dbReference>
<comment type="caution">
    <text evidence="11">Lacks conserved residue(s) required for the propagation of feature annotation.</text>
</comment>
<evidence type="ECO:0000256" key="15">
    <source>
        <dbReference type="SAM" id="Phobius"/>
    </source>
</evidence>
<dbReference type="Pfam" id="PF00057">
    <property type="entry name" value="Ldl_recept_a"/>
    <property type="match status" value="1"/>
</dbReference>
<dbReference type="SUPFAM" id="SSF57424">
    <property type="entry name" value="LDL receptor-like module"/>
    <property type="match status" value="1"/>
</dbReference>
<feature type="domain" description="EGF-like" evidence="16">
    <location>
        <begin position="540"/>
        <end position="574"/>
    </location>
</feature>
<dbReference type="Gene3D" id="2.120.10.30">
    <property type="entry name" value="TolB, C-terminal domain"/>
    <property type="match status" value="1"/>
</dbReference>
<keyword evidence="6 15" id="KW-1133">Transmembrane helix</keyword>
<dbReference type="SMART" id="SM00192">
    <property type="entry name" value="LDLa"/>
    <property type="match status" value="1"/>
</dbReference>
<keyword evidence="18" id="KW-1185">Reference proteome</keyword>
<comment type="subcellular location">
    <subcellularLocation>
        <location evidence="1">Membrane</location>
        <topology evidence="1">Single-pass membrane protein</topology>
    </subcellularLocation>
</comment>
<feature type="disulfide bond" evidence="11">
    <location>
        <begin position="426"/>
        <end position="436"/>
    </location>
</feature>
<dbReference type="PROSITE" id="PS51120">
    <property type="entry name" value="LDLRB"/>
    <property type="match status" value="1"/>
</dbReference>
<feature type="domain" description="EGF-like" evidence="16">
    <location>
        <begin position="422"/>
        <end position="458"/>
    </location>
</feature>
<proteinExistence type="predicted"/>
<feature type="disulfide bond" evidence="12">
    <location>
        <begin position="35"/>
        <end position="53"/>
    </location>
</feature>
<evidence type="ECO:0000256" key="1">
    <source>
        <dbReference type="ARBA" id="ARBA00004167"/>
    </source>
</evidence>
<name>A0A7R9KLQ6_9ACAR</name>
<keyword evidence="5" id="KW-0677">Repeat</keyword>
<evidence type="ECO:0000256" key="5">
    <source>
        <dbReference type="ARBA" id="ARBA00022737"/>
    </source>
</evidence>
<dbReference type="InterPro" id="IPR051221">
    <property type="entry name" value="LDLR-related"/>
</dbReference>
<evidence type="ECO:0000256" key="10">
    <source>
        <dbReference type="ARBA" id="ARBA00023180"/>
    </source>
</evidence>
<dbReference type="PROSITE" id="PS50026">
    <property type="entry name" value="EGF_3"/>
    <property type="match status" value="7"/>
</dbReference>
<keyword evidence="4 15" id="KW-0812">Transmembrane</keyword>
<dbReference type="PANTHER" id="PTHR22722">
    <property type="entry name" value="LOW-DENSITY LIPOPROTEIN RECEPTOR-RELATED PROTEIN 2-RELATED"/>
    <property type="match status" value="1"/>
</dbReference>
<dbReference type="SUPFAM" id="SSF63825">
    <property type="entry name" value="YWTD domain"/>
    <property type="match status" value="1"/>
</dbReference>
<dbReference type="SMART" id="SM00181">
    <property type="entry name" value="EGF"/>
    <property type="match status" value="11"/>
</dbReference>
<feature type="transmembrane region" description="Helical" evidence="15">
    <location>
        <begin position="786"/>
        <end position="811"/>
    </location>
</feature>
<dbReference type="PROSITE" id="PS50068">
    <property type="entry name" value="LDLRA_2"/>
    <property type="match status" value="1"/>
</dbReference>
<dbReference type="SMART" id="SM00135">
    <property type="entry name" value="LY"/>
    <property type="match status" value="1"/>
</dbReference>
<dbReference type="Gene3D" id="2.10.25.10">
    <property type="entry name" value="Laminin"/>
    <property type="match status" value="7"/>
</dbReference>
<evidence type="ECO:0000256" key="9">
    <source>
        <dbReference type="ARBA" id="ARBA00023170"/>
    </source>
</evidence>
<keyword evidence="3" id="KW-0254">Endocytosis</keyword>
<evidence type="ECO:0000256" key="4">
    <source>
        <dbReference type="ARBA" id="ARBA00022692"/>
    </source>
</evidence>
<dbReference type="OrthoDB" id="8831087at2759"/>
<feature type="disulfide bond" evidence="11">
    <location>
        <begin position="726"/>
        <end position="736"/>
    </location>
</feature>
<feature type="repeat" description="LDL-receptor class B" evidence="13">
    <location>
        <begin position="282"/>
        <end position="326"/>
    </location>
</feature>
<dbReference type="SUPFAM" id="SSF57196">
    <property type="entry name" value="EGF/Laminin"/>
    <property type="match status" value="4"/>
</dbReference>
<feature type="disulfide bond" evidence="11">
    <location>
        <begin position="750"/>
        <end position="759"/>
    </location>
</feature>
<sequence length="900" mass="99247">MVKVCDGKNSCGDGSDEEKEFCAQHKHCLPNEFQCSNKQCIDSSDVCNGNDDCGDSSDEEGCDRSTTCRFGTCSQVCLAKKSSNHSVHDSCACAPGYQRKPSGNTTTTCVAAGEPAVLLVASENGLRKVNPYKHSVQALIDILSNVSKVSRIDSFDVMYESDKVTLFWTSFHTRSVYRFDAPMIDEKIVTNKSDNVYRFDAPMIDEKIVTNKSDKSSNRRKRDIFQNSSQPQAIAQGLVASRGIAVDWIGKNLARLDGTMRRTLVERSLVWPTGLAIDYAADRIYWTDPKAATIETIDINGKNRHIVKTFNSSEDKPYKIEVFEDNLFVSTFHNNAIFRLNKFGVGNITHLVRGLQKASDVVIVQENKQNHNISTPCSNKRCGEGALCVAQNSTKAVCLCSNDMSETPVGEGSVVCTPLTAVRNKCELECLNGGTCIHNLDDTPKCECRAGFDGALCDRYKCSGYCKNKGHCYPDLMANNNNPNHPPLKCECSPEWVGDRCETPSRICDNFCLNAGTCYIQNGVPICTCLSDYFGQKCENCYSLKCENSGHCYKREDQSYGCQCSTGFFGDKCENSTCDNYCDGAGGNCTIVNGLPQCSCYPGFSGKRCDQDNCRETCLNGGTCQRTAKKAACVCPEGYQGKRCEQNKCGCRNGGTCIPTKSEHGRNTCLCRPYFMGATCERSIAKNCEEFECLSGGHCMMSKEPYCQCTNGWTGKSCEDPQNPMCNSFCLHGGTCIVSDKREFGPKCECAQGFAGLRCENLILKSSDSYESGSDSAYSLDTTTKWILIAVIPVAIVLILFLVVFIGVFTFRIRKSNRAFLHRRMQETGANVEISNPMFGGDDFDDDLSPTHALSRTFALEVNDKNTDEEKRNLLISDNEVNSNDESKDIYSNDSDHPLA</sequence>
<feature type="disulfide bond" evidence="11">
    <location>
        <begin position="564"/>
        <end position="573"/>
    </location>
</feature>
<dbReference type="InterPro" id="IPR000742">
    <property type="entry name" value="EGF"/>
</dbReference>
<dbReference type="CDD" id="cd00054">
    <property type="entry name" value="EGF_CA"/>
    <property type="match status" value="1"/>
</dbReference>
<feature type="disulfide bond" evidence="11">
    <location>
        <begin position="635"/>
        <end position="644"/>
    </location>
</feature>
<feature type="disulfide bond" evidence="12">
    <location>
        <begin position="47"/>
        <end position="62"/>
    </location>
</feature>
<dbReference type="EMBL" id="OC857428">
    <property type="protein sequence ID" value="CAD7625157.1"/>
    <property type="molecule type" value="Genomic_DNA"/>
</dbReference>
<keyword evidence="10" id="KW-0325">Glycoprotein</keyword>
<dbReference type="AlphaFoldDB" id="A0A7R9KLQ6"/>
<feature type="disulfide bond" evidence="11">
    <location>
        <begin position="614"/>
        <end position="624"/>
    </location>
</feature>
<accession>A0A7R9KLQ6</accession>
<evidence type="ECO:0000256" key="12">
    <source>
        <dbReference type="PROSITE-ProRule" id="PRU00124"/>
    </source>
</evidence>